<evidence type="ECO:0000259" key="7">
    <source>
        <dbReference type="Pfam" id="PF02562"/>
    </source>
</evidence>
<evidence type="ECO:0000313" key="8">
    <source>
        <dbReference type="EMBL" id="BBB32374.1"/>
    </source>
</evidence>
<dbReference type="PANTHER" id="PTHR30473">
    <property type="entry name" value="PROTEIN PHOH"/>
    <property type="match status" value="1"/>
</dbReference>
<proteinExistence type="inferred from homology"/>
<dbReference type="Proteomes" id="UP000595564">
    <property type="component" value="Chromosome"/>
</dbReference>
<feature type="domain" description="PhoH-like protein" evidence="7">
    <location>
        <begin position="113"/>
        <end position="316"/>
    </location>
</feature>
<dbReference type="KEGG" id="thyd:TTHT_0809"/>
<accession>A0A7R6PES0</accession>
<keyword evidence="4" id="KW-0547">Nucleotide-binding</keyword>
<dbReference type="Pfam" id="PF02562">
    <property type="entry name" value="PhoH"/>
    <property type="match status" value="1"/>
</dbReference>
<evidence type="ECO:0000256" key="1">
    <source>
        <dbReference type="ARBA" id="ARBA00004496"/>
    </source>
</evidence>
<dbReference type="AlphaFoldDB" id="A0A7R6PES0"/>
<keyword evidence="9" id="KW-1185">Reference proteome</keyword>
<reference evidence="8 9" key="1">
    <citation type="journal article" date="2012" name="Extremophiles">
        <title>Thermotomaculum hydrothermale gen. nov., sp. nov., a novel heterotrophic thermophile within the phylum Acidobacteria from a deep-sea hydrothermal vent chimney in the Southern Okinawa Trough.</title>
        <authorList>
            <person name="Izumi H."/>
            <person name="Nunoura T."/>
            <person name="Miyazaki M."/>
            <person name="Mino S."/>
            <person name="Toki T."/>
            <person name="Takai K."/>
            <person name="Sako Y."/>
            <person name="Sawabe T."/>
            <person name="Nakagawa S."/>
        </authorList>
    </citation>
    <scope>NUCLEOTIDE SEQUENCE [LARGE SCALE GENOMIC DNA]</scope>
    <source>
        <strain evidence="8 9">AC55</strain>
    </source>
</reference>
<dbReference type="InterPro" id="IPR003714">
    <property type="entry name" value="PhoH"/>
</dbReference>
<dbReference type="GO" id="GO:0005829">
    <property type="term" value="C:cytosol"/>
    <property type="evidence" value="ECO:0007669"/>
    <property type="project" value="TreeGrafter"/>
</dbReference>
<comment type="subcellular location">
    <subcellularLocation>
        <location evidence="1">Cytoplasm</location>
    </subcellularLocation>
</comment>
<evidence type="ECO:0000256" key="2">
    <source>
        <dbReference type="ARBA" id="ARBA00010393"/>
    </source>
</evidence>
<keyword evidence="3" id="KW-0963">Cytoplasm</keyword>
<keyword evidence="5" id="KW-0067">ATP-binding</keyword>
<dbReference type="FunFam" id="3.40.50.300:FF:000013">
    <property type="entry name" value="PhoH family ATPase"/>
    <property type="match status" value="1"/>
</dbReference>
<name>A0A7R6PES0_9BACT</name>
<evidence type="ECO:0000256" key="3">
    <source>
        <dbReference type="ARBA" id="ARBA00022490"/>
    </source>
</evidence>
<protein>
    <recommendedName>
        <fullName evidence="6">PhoH-like protein</fullName>
    </recommendedName>
</protein>
<evidence type="ECO:0000313" key="9">
    <source>
        <dbReference type="Proteomes" id="UP000595564"/>
    </source>
</evidence>
<dbReference type="SUPFAM" id="SSF52540">
    <property type="entry name" value="P-loop containing nucleoside triphosphate hydrolases"/>
    <property type="match status" value="1"/>
</dbReference>
<dbReference type="GO" id="GO:0005524">
    <property type="term" value="F:ATP binding"/>
    <property type="evidence" value="ECO:0007669"/>
    <property type="project" value="UniProtKB-KW"/>
</dbReference>
<dbReference type="PANTHER" id="PTHR30473:SF1">
    <property type="entry name" value="PHOH-LIKE PROTEIN"/>
    <property type="match status" value="1"/>
</dbReference>
<evidence type="ECO:0000256" key="6">
    <source>
        <dbReference type="ARBA" id="ARBA00039970"/>
    </source>
</evidence>
<evidence type="ECO:0000256" key="4">
    <source>
        <dbReference type="ARBA" id="ARBA00022741"/>
    </source>
</evidence>
<dbReference type="Gene3D" id="3.40.50.300">
    <property type="entry name" value="P-loop containing nucleotide triphosphate hydrolases"/>
    <property type="match status" value="1"/>
</dbReference>
<gene>
    <name evidence="8" type="primary">phoL</name>
    <name evidence="8" type="ORF">TTHT_0809</name>
</gene>
<organism evidence="8 9">
    <name type="scientific">Thermotomaculum hydrothermale</name>
    <dbReference type="NCBI Taxonomy" id="981385"/>
    <lineage>
        <taxon>Bacteria</taxon>
        <taxon>Pseudomonadati</taxon>
        <taxon>Acidobacteriota</taxon>
        <taxon>Holophagae</taxon>
        <taxon>Thermotomaculales</taxon>
        <taxon>Thermotomaculaceae</taxon>
        <taxon>Thermotomaculum</taxon>
    </lineage>
</organism>
<dbReference type="EMBL" id="AP017470">
    <property type="protein sequence ID" value="BBB32374.1"/>
    <property type="molecule type" value="Genomic_DNA"/>
</dbReference>
<comment type="similarity">
    <text evidence="2">Belongs to the PhoH family.</text>
</comment>
<evidence type="ECO:0000256" key="5">
    <source>
        <dbReference type="ARBA" id="ARBA00022840"/>
    </source>
</evidence>
<sequence>MPSPFSIAMSKFEIDPQVVPQFYSKNNEIIKFIEKFYNVKISARGQTFKVLDAEKENEIVNLLEIIEVYILKKGKVTNDEIISLIRIKKDAPDISLDEILEVSSIVPYSRKPIYPKTLNQKLYVHHIQHNHVVFSIGPAGTGKTYLAMAVAIKYLVEKAINKIILTRPAVEAGESLGFLPGDLQAKIDPYLRPLYDALFDILPGDLANRFLERGQIEVAPLAYMRGRTLNDAFLILDEAQNSTSEQMKMFLTRIGFNSKAVITGDITQIDLPSRKRSGLVEAQRILKGINGIKFVFFNEKDVVRHEIVQKIIKAYQIYEEEQEKKKS</sequence>
<dbReference type="InterPro" id="IPR051451">
    <property type="entry name" value="PhoH2-like"/>
</dbReference>
<dbReference type="InterPro" id="IPR027417">
    <property type="entry name" value="P-loop_NTPase"/>
</dbReference>